<feature type="region of interest" description="Disordered" evidence="1">
    <location>
        <begin position="1"/>
        <end position="28"/>
    </location>
</feature>
<dbReference type="EMBL" id="JAAIUW010000011">
    <property type="protein sequence ID" value="KAF7809678.1"/>
    <property type="molecule type" value="Genomic_DNA"/>
</dbReference>
<reference evidence="2" key="1">
    <citation type="submission" date="2020-09" db="EMBL/GenBank/DDBJ databases">
        <title>Genome-Enabled Discovery of Anthraquinone Biosynthesis in Senna tora.</title>
        <authorList>
            <person name="Kang S.-H."/>
            <person name="Pandey R.P."/>
            <person name="Lee C.-M."/>
            <person name="Sim J.-S."/>
            <person name="Jeong J.-T."/>
            <person name="Choi B.-S."/>
            <person name="Jung M."/>
            <person name="Ginzburg D."/>
            <person name="Zhao K."/>
            <person name="Won S.Y."/>
            <person name="Oh T.-J."/>
            <person name="Yu Y."/>
            <person name="Kim N.-H."/>
            <person name="Lee O.R."/>
            <person name="Lee T.-H."/>
            <person name="Bashyal P."/>
            <person name="Kim T.-S."/>
            <person name="Lee W.-H."/>
            <person name="Kawkins C."/>
            <person name="Kim C.-K."/>
            <person name="Kim J.S."/>
            <person name="Ahn B.O."/>
            <person name="Rhee S.Y."/>
            <person name="Sohng J.K."/>
        </authorList>
    </citation>
    <scope>NUCLEOTIDE SEQUENCE</scope>
    <source>
        <tissue evidence="2">Leaf</tissue>
    </source>
</reference>
<proteinExistence type="predicted"/>
<gene>
    <name evidence="2" type="ORF">G2W53_036421</name>
</gene>
<comment type="caution">
    <text evidence="2">The sequence shown here is derived from an EMBL/GenBank/DDBJ whole genome shotgun (WGS) entry which is preliminary data.</text>
</comment>
<evidence type="ECO:0000313" key="3">
    <source>
        <dbReference type="Proteomes" id="UP000634136"/>
    </source>
</evidence>
<evidence type="ECO:0000256" key="1">
    <source>
        <dbReference type="SAM" id="MobiDB-lite"/>
    </source>
</evidence>
<protein>
    <submittedName>
        <fullName evidence="2">Uncharacterized protein</fullName>
    </submittedName>
</protein>
<sequence>MEIVEVPANGERNNESEKERRESRKGSFSAFSLSVYL</sequence>
<organism evidence="2 3">
    <name type="scientific">Senna tora</name>
    <dbReference type="NCBI Taxonomy" id="362788"/>
    <lineage>
        <taxon>Eukaryota</taxon>
        <taxon>Viridiplantae</taxon>
        <taxon>Streptophyta</taxon>
        <taxon>Embryophyta</taxon>
        <taxon>Tracheophyta</taxon>
        <taxon>Spermatophyta</taxon>
        <taxon>Magnoliopsida</taxon>
        <taxon>eudicotyledons</taxon>
        <taxon>Gunneridae</taxon>
        <taxon>Pentapetalae</taxon>
        <taxon>rosids</taxon>
        <taxon>fabids</taxon>
        <taxon>Fabales</taxon>
        <taxon>Fabaceae</taxon>
        <taxon>Caesalpinioideae</taxon>
        <taxon>Cassia clade</taxon>
        <taxon>Senna</taxon>
    </lineage>
</organism>
<dbReference type="Proteomes" id="UP000634136">
    <property type="component" value="Unassembled WGS sequence"/>
</dbReference>
<name>A0A834SSK3_9FABA</name>
<dbReference type="AlphaFoldDB" id="A0A834SSK3"/>
<evidence type="ECO:0000313" key="2">
    <source>
        <dbReference type="EMBL" id="KAF7809678.1"/>
    </source>
</evidence>
<feature type="compositionally biased region" description="Basic and acidic residues" evidence="1">
    <location>
        <begin position="12"/>
        <end position="25"/>
    </location>
</feature>
<keyword evidence="3" id="KW-1185">Reference proteome</keyword>
<accession>A0A834SSK3</accession>